<name>A0ABV2TJ96_9RHOO</name>
<gene>
    <name evidence="1" type="ORF">ABXR19_07300</name>
</gene>
<dbReference type="InterPro" id="IPR036567">
    <property type="entry name" value="RHF-like"/>
</dbReference>
<dbReference type="EMBL" id="JBEWZI010000006">
    <property type="protein sequence ID" value="MET7013991.1"/>
    <property type="molecule type" value="Genomic_DNA"/>
</dbReference>
<evidence type="ECO:0000313" key="2">
    <source>
        <dbReference type="Proteomes" id="UP001549691"/>
    </source>
</evidence>
<accession>A0ABV2TJ96</accession>
<dbReference type="InterPro" id="IPR003489">
    <property type="entry name" value="RHF/RaiA"/>
</dbReference>
<dbReference type="Pfam" id="PF02482">
    <property type="entry name" value="Ribosomal_S30AE"/>
    <property type="match status" value="1"/>
</dbReference>
<dbReference type="Proteomes" id="UP001549691">
    <property type="component" value="Unassembled WGS sequence"/>
</dbReference>
<evidence type="ECO:0000313" key="1">
    <source>
        <dbReference type="EMBL" id="MET7013991.1"/>
    </source>
</evidence>
<keyword evidence="2" id="KW-1185">Reference proteome</keyword>
<protein>
    <submittedName>
        <fullName evidence="1">HPF/RaiA family ribosome-associated protein</fullName>
    </submittedName>
</protein>
<sequence length="120" mass="13037">MQITINTDHNIEGGEALATHVSGIVAHALNYLRDHVTSVEVHLSESNKHGAQSEKTCVIEARLEHHQPLAATHHATSLHQSVEGAARKLMRLLDSALGRVHDQKTRSEAFLVPDSSGPES</sequence>
<comment type="caution">
    <text evidence="1">The sequence shown here is derived from an EMBL/GenBank/DDBJ whole genome shotgun (WGS) entry which is preliminary data.</text>
</comment>
<reference evidence="1 2" key="1">
    <citation type="submission" date="2024-07" db="EMBL/GenBank/DDBJ databases">
        <title>Uliginosibacterium flavum JJ3220;KACC:17644.</title>
        <authorList>
            <person name="Kim M.K."/>
        </authorList>
    </citation>
    <scope>NUCLEOTIDE SEQUENCE [LARGE SCALE GENOMIC DNA]</scope>
    <source>
        <strain evidence="1 2">KACC:17644</strain>
    </source>
</reference>
<dbReference type="RefSeq" id="WP_354600451.1">
    <property type="nucleotide sequence ID" value="NZ_JBEWZI010000006.1"/>
</dbReference>
<organism evidence="1 2">
    <name type="scientific">Uliginosibacterium flavum</name>
    <dbReference type="NCBI Taxonomy" id="1396831"/>
    <lineage>
        <taxon>Bacteria</taxon>
        <taxon>Pseudomonadati</taxon>
        <taxon>Pseudomonadota</taxon>
        <taxon>Betaproteobacteria</taxon>
        <taxon>Rhodocyclales</taxon>
        <taxon>Zoogloeaceae</taxon>
        <taxon>Uliginosibacterium</taxon>
    </lineage>
</organism>
<proteinExistence type="predicted"/>
<dbReference type="Gene3D" id="3.30.160.100">
    <property type="entry name" value="Ribosome hibernation promotion factor-like"/>
    <property type="match status" value="1"/>
</dbReference>
<dbReference type="SUPFAM" id="SSF69754">
    <property type="entry name" value="Ribosome binding protein Y (YfiA homologue)"/>
    <property type="match status" value="1"/>
</dbReference>